<dbReference type="EMBL" id="JACOFV010000004">
    <property type="protein sequence ID" value="MBC3861627.1"/>
    <property type="molecule type" value="Genomic_DNA"/>
</dbReference>
<dbReference type="CDD" id="cd01846">
    <property type="entry name" value="fatty_acyltransferase_like"/>
    <property type="match status" value="1"/>
</dbReference>
<protein>
    <submittedName>
        <fullName evidence="3">SGNH/GDSL hydrolase family protein</fullName>
    </submittedName>
</protein>
<dbReference type="Proteomes" id="UP000634011">
    <property type="component" value="Unassembled WGS sequence"/>
</dbReference>
<proteinExistence type="predicted"/>
<dbReference type="InterPro" id="IPR051058">
    <property type="entry name" value="GDSL_Est/Lipase"/>
</dbReference>
<dbReference type="InterPro" id="IPR036514">
    <property type="entry name" value="SGNH_hydro_sf"/>
</dbReference>
<dbReference type="PANTHER" id="PTHR45648">
    <property type="entry name" value="GDSL LIPASE/ACYLHYDROLASE FAMILY PROTEIN (AFU_ORTHOLOGUE AFUA_4G14700)"/>
    <property type="match status" value="1"/>
</dbReference>
<dbReference type="RefSeq" id="WP_186911559.1">
    <property type="nucleotide sequence ID" value="NZ_JACOFV010000004.1"/>
</dbReference>
<evidence type="ECO:0000313" key="4">
    <source>
        <dbReference type="Proteomes" id="UP000634011"/>
    </source>
</evidence>
<keyword evidence="4" id="KW-1185">Reference proteome</keyword>
<keyword evidence="1 3" id="KW-0378">Hydrolase</keyword>
<gene>
    <name evidence="3" type="ORF">H8K32_05890</name>
</gene>
<dbReference type="GO" id="GO:0016788">
    <property type="term" value="F:hydrolase activity, acting on ester bonds"/>
    <property type="evidence" value="ECO:0007669"/>
    <property type="project" value="InterPro"/>
</dbReference>
<dbReference type="Pfam" id="PF00657">
    <property type="entry name" value="Lipase_GDSL"/>
    <property type="match status" value="1"/>
</dbReference>
<dbReference type="AlphaFoldDB" id="A0A923KHW1"/>
<reference evidence="3" key="1">
    <citation type="submission" date="2020-08" db="EMBL/GenBank/DDBJ databases">
        <title>Novel species isolated from subtropical streams in China.</title>
        <authorList>
            <person name="Lu H."/>
        </authorList>
    </citation>
    <scope>NUCLEOTIDE SEQUENCE</scope>
    <source>
        <strain evidence="3">KACC 12607</strain>
    </source>
</reference>
<sequence>MKYLKTFLLSLCIPLLALASASSYAFGNSTYTYLRCFYRTNASNLTPATTYVWGRDPSSNDYYRINGYWYSNVDLNNMFYSATTQATLQSVCQSTLSSQGIKAPVAMYAAADSSASLNHTVWTLDQVTQNGSINKIVAFGDSLSDMQNMYNATDWVLPNKNSYFAGRFSNDKNWLDYLSANLNLPIYNWAVAGAAADTYFVIPDVSQQVASWVSYTRNAPNYQPQNTLFTLLIGGNDLVNYGRTVATIIAAEQKALTNLIAAGGKNILLVNLPDVSRAPVFATRTDAASVKEQVEQLNQQQADMVATFKANYGNNINIRIFDANSLFTDLLNNPSKYGVNNTTQSCLNISSSSTLNYTYAWSPRSNCTNADTFVFWDLLHPTTHTHKLLGDNATNFARANFNIGSN</sequence>
<evidence type="ECO:0000313" key="3">
    <source>
        <dbReference type="EMBL" id="MBC3861627.1"/>
    </source>
</evidence>
<feature type="signal peptide" evidence="2">
    <location>
        <begin position="1"/>
        <end position="25"/>
    </location>
</feature>
<feature type="chain" id="PRO_5038002247" evidence="2">
    <location>
        <begin position="26"/>
        <end position="406"/>
    </location>
</feature>
<dbReference type="InterPro" id="IPR001087">
    <property type="entry name" value="GDSL"/>
</dbReference>
<dbReference type="Gene3D" id="3.40.50.1110">
    <property type="entry name" value="SGNH hydrolase"/>
    <property type="match status" value="1"/>
</dbReference>
<accession>A0A923KHW1</accession>
<name>A0A923KHW1_9BURK</name>
<evidence type="ECO:0000256" key="2">
    <source>
        <dbReference type="SAM" id="SignalP"/>
    </source>
</evidence>
<comment type="caution">
    <text evidence="3">The sequence shown here is derived from an EMBL/GenBank/DDBJ whole genome shotgun (WGS) entry which is preliminary data.</text>
</comment>
<dbReference type="PANTHER" id="PTHR45648:SF22">
    <property type="entry name" value="GDSL LIPASE_ACYLHYDROLASE FAMILY PROTEIN (AFU_ORTHOLOGUE AFUA_4G14700)"/>
    <property type="match status" value="1"/>
</dbReference>
<keyword evidence="2" id="KW-0732">Signal</keyword>
<dbReference type="SUPFAM" id="SSF52266">
    <property type="entry name" value="SGNH hydrolase"/>
    <property type="match status" value="1"/>
</dbReference>
<evidence type="ECO:0000256" key="1">
    <source>
        <dbReference type="ARBA" id="ARBA00022801"/>
    </source>
</evidence>
<organism evidence="3 4">
    <name type="scientific">Undibacterium jejuense</name>
    <dbReference type="NCBI Taxonomy" id="1344949"/>
    <lineage>
        <taxon>Bacteria</taxon>
        <taxon>Pseudomonadati</taxon>
        <taxon>Pseudomonadota</taxon>
        <taxon>Betaproteobacteria</taxon>
        <taxon>Burkholderiales</taxon>
        <taxon>Oxalobacteraceae</taxon>
        <taxon>Undibacterium</taxon>
    </lineage>
</organism>